<feature type="non-terminal residue" evidence="2">
    <location>
        <position position="1"/>
    </location>
</feature>
<feature type="non-terminal residue" evidence="2">
    <location>
        <position position="72"/>
    </location>
</feature>
<name>A0A6J4VQH9_9BACT</name>
<feature type="compositionally biased region" description="Gly residues" evidence="1">
    <location>
        <begin position="26"/>
        <end position="39"/>
    </location>
</feature>
<sequence length="72" mass="6756">GPDVRAGDGRQDAGRQGGAAAVPGLDGAGVGDGAEGAPGGRRDAGHPGHAPGLRRGAIGRRAAVAGGDHESV</sequence>
<feature type="compositionally biased region" description="Low complexity" evidence="1">
    <location>
        <begin position="50"/>
        <end position="66"/>
    </location>
</feature>
<feature type="compositionally biased region" description="Basic and acidic residues" evidence="1">
    <location>
        <begin position="1"/>
        <end position="13"/>
    </location>
</feature>
<gene>
    <name evidence="2" type="ORF">AVDCRST_MAG88-3692</name>
</gene>
<evidence type="ECO:0000256" key="1">
    <source>
        <dbReference type="SAM" id="MobiDB-lite"/>
    </source>
</evidence>
<feature type="region of interest" description="Disordered" evidence="1">
    <location>
        <begin position="1"/>
        <end position="72"/>
    </location>
</feature>
<reference evidence="2" key="1">
    <citation type="submission" date="2020-02" db="EMBL/GenBank/DDBJ databases">
        <authorList>
            <person name="Meier V. D."/>
        </authorList>
    </citation>
    <scope>NUCLEOTIDE SEQUENCE</scope>
    <source>
        <strain evidence="2">AVDCRST_MAG88</strain>
    </source>
</reference>
<dbReference type="EMBL" id="CADCWM010000898">
    <property type="protein sequence ID" value="CAA9584009.1"/>
    <property type="molecule type" value="Genomic_DNA"/>
</dbReference>
<protein>
    <submittedName>
        <fullName evidence="2">Uncharacterized protein</fullName>
    </submittedName>
</protein>
<organism evidence="2">
    <name type="scientific">uncultured Thermomicrobiales bacterium</name>
    <dbReference type="NCBI Taxonomy" id="1645740"/>
    <lineage>
        <taxon>Bacteria</taxon>
        <taxon>Pseudomonadati</taxon>
        <taxon>Thermomicrobiota</taxon>
        <taxon>Thermomicrobia</taxon>
        <taxon>Thermomicrobiales</taxon>
        <taxon>environmental samples</taxon>
    </lineage>
</organism>
<dbReference type="AlphaFoldDB" id="A0A6J4VQH9"/>
<accession>A0A6J4VQH9</accession>
<evidence type="ECO:0000313" key="2">
    <source>
        <dbReference type="EMBL" id="CAA9584009.1"/>
    </source>
</evidence>
<proteinExistence type="predicted"/>